<protein>
    <submittedName>
        <fullName evidence="1">TIGR03087 family PEP-CTERM/XrtA system glycosyltransferase</fullName>
    </submittedName>
</protein>
<proteinExistence type="predicted"/>
<dbReference type="Gene3D" id="3.40.50.2000">
    <property type="entry name" value="Glycogen Phosphorylase B"/>
    <property type="match status" value="1"/>
</dbReference>
<keyword evidence="1" id="KW-0808">Transferase</keyword>
<gene>
    <name evidence="1" type="ORF">GRI65_03345</name>
</gene>
<reference evidence="1 2" key="1">
    <citation type="submission" date="2019-12" db="EMBL/GenBank/DDBJ databases">
        <title>Genomic-based taxomic classification of the family Erythrobacteraceae.</title>
        <authorList>
            <person name="Xu L."/>
        </authorList>
    </citation>
    <scope>NUCLEOTIDE SEQUENCE [LARGE SCALE GENOMIC DNA]</scope>
    <source>
        <strain evidence="1 2">KCTC 42453</strain>
    </source>
</reference>
<dbReference type="PANTHER" id="PTHR12526:SF600">
    <property type="entry name" value="GLYCOSYL TRANSFERASE GROUP 1"/>
    <property type="match status" value="1"/>
</dbReference>
<dbReference type="RefSeq" id="WP_160755087.1">
    <property type="nucleotide sequence ID" value="NZ_WTYL01000001.1"/>
</dbReference>
<evidence type="ECO:0000313" key="2">
    <source>
        <dbReference type="Proteomes" id="UP000431922"/>
    </source>
</evidence>
<dbReference type="NCBIfam" id="TIGR03087">
    <property type="entry name" value="stp1"/>
    <property type="match status" value="1"/>
</dbReference>
<keyword evidence="2" id="KW-1185">Reference proteome</keyword>
<evidence type="ECO:0000313" key="1">
    <source>
        <dbReference type="EMBL" id="MXP43491.1"/>
    </source>
</evidence>
<dbReference type="CDD" id="cd03801">
    <property type="entry name" value="GT4_PimA-like"/>
    <property type="match status" value="1"/>
</dbReference>
<dbReference type="AlphaFoldDB" id="A0A845AWV6"/>
<sequence>MGEILFLAHRIPFLPDRGDKIRSHHMLKALAGIAPVHVGCFADTHGDLAHEPLLAEISASHCLIRRSKSMARAGIEALVSRKPVSLTAFDHPDLHEWVRQTLAAHPVDTIFVFSGQMGQYVPAEFAGRVVVDLCDVDSAKFEAYAASGTLPRRWIDAREAVLLSAEEERLARRADRTLLVSPAEAALFRSRIAGDLGDTVLAVGNGIDAEFFAPQAAAPHPHLAVTAGPHFVFTGQMDYAPNVAAALRMIARLLPRIRQVHAYAQFHVVGRAPVPQLVKHAGQDGVHIWGEVPDVRPFLRSADLVIAPLDIARGIQNKVLEAMAMARPVLLTPEAANGIDAEDGVQFAVADTDDALVSRALALLEDAPGTAAMAAAARRYVTEFQSWPAMLAYLGPIIGRPIAPPEAGRYSDVA</sequence>
<organism evidence="1 2">
    <name type="scientific">Allopontixanthobacter sediminis</name>
    <dbReference type="NCBI Taxonomy" id="1689985"/>
    <lineage>
        <taxon>Bacteria</taxon>
        <taxon>Pseudomonadati</taxon>
        <taxon>Pseudomonadota</taxon>
        <taxon>Alphaproteobacteria</taxon>
        <taxon>Sphingomonadales</taxon>
        <taxon>Erythrobacteraceae</taxon>
        <taxon>Allopontixanthobacter</taxon>
    </lineage>
</organism>
<accession>A0A845AWV6</accession>
<dbReference type="OrthoDB" id="9807209at2"/>
<dbReference type="EMBL" id="WTYL01000001">
    <property type="protein sequence ID" value="MXP43491.1"/>
    <property type="molecule type" value="Genomic_DNA"/>
</dbReference>
<comment type="caution">
    <text evidence="1">The sequence shown here is derived from an EMBL/GenBank/DDBJ whole genome shotgun (WGS) entry which is preliminary data.</text>
</comment>
<dbReference type="GO" id="GO:0016757">
    <property type="term" value="F:glycosyltransferase activity"/>
    <property type="evidence" value="ECO:0007669"/>
    <property type="project" value="TreeGrafter"/>
</dbReference>
<dbReference type="PANTHER" id="PTHR12526">
    <property type="entry name" value="GLYCOSYLTRANSFERASE"/>
    <property type="match status" value="1"/>
</dbReference>
<name>A0A845AWV6_9SPHN</name>
<dbReference type="InterPro" id="IPR017521">
    <property type="entry name" value="Sugar_tfrase_PEP-CTERM_Stp1"/>
</dbReference>
<dbReference type="SUPFAM" id="SSF53756">
    <property type="entry name" value="UDP-Glycosyltransferase/glycogen phosphorylase"/>
    <property type="match status" value="1"/>
</dbReference>
<dbReference type="Proteomes" id="UP000431922">
    <property type="component" value="Unassembled WGS sequence"/>
</dbReference>
<dbReference type="Pfam" id="PF13692">
    <property type="entry name" value="Glyco_trans_1_4"/>
    <property type="match status" value="1"/>
</dbReference>